<reference evidence="5 6" key="1">
    <citation type="submission" date="2019-10" db="EMBL/GenBank/DDBJ databases">
        <authorList>
            <person name="Palmer J.M."/>
        </authorList>
    </citation>
    <scope>NUCLEOTIDE SEQUENCE [LARGE SCALE GENOMIC DNA]</scope>
    <source>
        <strain evidence="5 6">TWF694</strain>
    </source>
</reference>
<evidence type="ECO:0000259" key="4">
    <source>
        <dbReference type="SMART" id="SM00672"/>
    </source>
</evidence>
<dbReference type="PANTHER" id="PTHR12203:SF35">
    <property type="entry name" value="PROTEIN O-GLUCOSYLTRANSFERASE 1"/>
    <property type="match status" value="1"/>
</dbReference>
<organism evidence="5 6">
    <name type="scientific">Orbilia ellipsospora</name>
    <dbReference type="NCBI Taxonomy" id="2528407"/>
    <lineage>
        <taxon>Eukaryota</taxon>
        <taxon>Fungi</taxon>
        <taxon>Dikarya</taxon>
        <taxon>Ascomycota</taxon>
        <taxon>Pezizomycotina</taxon>
        <taxon>Orbiliomycetes</taxon>
        <taxon>Orbiliales</taxon>
        <taxon>Orbiliaceae</taxon>
        <taxon>Orbilia</taxon>
    </lineage>
</organism>
<feature type="domain" description="Glycosyl transferase CAP10" evidence="4">
    <location>
        <begin position="254"/>
        <end position="512"/>
    </location>
</feature>
<evidence type="ECO:0000313" key="5">
    <source>
        <dbReference type="EMBL" id="KAK6527516.1"/>
    </source>
</evidence>
<dbReference type="AlphaFoldDB" id="A0AAV9WWV2"/>
<comment type="caution">
    <text evidence="5">The sequence shown here is derived from an EMBL/GenBank/DDBJ whole genome shotgun (WGS) entry which is preliminary data.</text>
</comment>
<dbReference type="SMART" id="SM00672">
    <property type="entry name" value="CAP10"/>
    <property type="match status" value="1"/>
</dbReference>
<keyword evidence="2" id="KW-0808">Transferase</keyword>
<keyword evidence="6" id="KW-1185">Reference proteome</keyword>
<sequence length="512" mass="59467">MPPRSTIVRFTVTFGGILLLANYLFGPTLLREPNPYLIPHYRDDARFENGHFLSHSNWTVPALSELDYIEQLFLKSYNDYRSYLKRQSKTYSQAVSNYKKRYKRNPPAGFEKWYNHAKWRGCLVIDDYDVIEESIAPFRSLTPAAIKLRIKELRKHDKKHRIGEILIRGGTVANITEGLWQMIGWDGFVGNLPDMDILFNAWDEPFVLPLDNGTYQPVQFSNAAKKPLWPKVEEQCMSEGKDMGTVDTNGYLENMAQVKGALDLCDHPEYENTHGFFNAPSSLTVTRQLVPIFSIQTVSIFKDLLLPTSATFHPNFLDNDDVRPFPGKIRKMYWRGSPTGGDLTEKNVLNGHRVRLALLSQEYNDLVDAKLTTYFGNKKALKILNDTFGKPQKADKKLENDYAYLMDMDGNGQSGRFYRLLRSQAVVFKLTAFKQWHDDRLFPWVHYVPVKLGMPDMVDILKWMSGTERGWELSRRIAEEADWWARRALRLEDAEVYIYRMLLEYAELLREQ</sequence>
<dbReference type="Proteomes" id="UP001365542">
    <property type="component" value="Unassembled WGS sequence"/>
</dbReference>
<evidence type="ECO:0000256" key="3">
    <source>
        <dbReference type="SAM" id="Phobius"/>
    </source>
</evidence>
<keyword evidence="3" id="KW-0812">Transmembrane</keyword>
<evidence type="ECO:0000256" key="2">
    <source>
        <dbReference type="ARBA" id="ARBA00022679"/>
    </source>
</evidence>
<comment type="similarity">
    <text evidence="1">Belongs to the glycosyltransferase 90 family.</text>
</comment>
<dbReference type="EMBL" id="JAVHJO010000015">
    <property type="protein sequence ID" value="KAK6527516.1"/>
    <property type="molecule type" value="Genomic_DNA"/>
</dbReference>
<keyword evidence="3" id="KW-0472">Membrane</keyword>
<name>A0AAV9WWV2_9PEZI</name>
<keyword evidence="3" id="KW-1133">Transmembrane helix</keyword>
<evidence type="ECO:0000313" key="6">
    <source>
        <dbReference type="Proteomes" id="UP001365542"/>
    </source>
</evidence>
<dbReference type="Pfam" id="PF05686">
    <property type="entry name" value="Glyco_transf_90"/>
    <property type="match status" value="1"/>
</dbReference>
<proteinExistence type="inferred from homology"/>
<dbReference type="PANTHER" id="PTHR12203">
    <property type="entry name" value="KDEL LYS-ASP-GLU-LEU CONTAINING - RELATED"/>
    <property type="match status" value="1"/>
</dbReference>
<feature type="transmembrane region" description="Helical" evidence="3">
    <location>
        <begin position="7"/>
        <end position="25"/>
    </location>
</feature>
<protein>
    <submittedName>
        <fullName evidence="5">F-actin-capping protein subunit beta</fullName>
    </submittedName>
</protein>
<evidence type="ECO:0000256" key="1">
    <source>
        <dbReference type="ARBA" id="ARBA00010118"/>
    </source>
</evidence>
<dbReference type="InterPro" id="IPR006598">
    <property type="entry name" value="CAP10"/>
</dbReference>
<dbReference type="GO" id="GO:0016740">
    <property type="term" value="F:transferase activity"/>
    <property type="evidence" value="ECO:0007669"/>
    <property type="project" value="UniProtKB-KW"/>
</dbReference>
<accession>A0AAV9WWV2</accession>
<dbReference type="InterPro" id="IPR051091">
    <property type="entry name" value="O-Glucosyltr/Glycosyltrsf_90"/>
</dbReference>
<gene>
    <name evidence="5" type="primary">CAP2_2</name>
    <name evidence="5" type="ORF">TWF694_004499</name>
</gene>